<dbReference type="PANTHER" id="PTHR12358:SF106">
    <property type="entry name" value="LIPID KINASE YEGS"/>
    <property type="match status" value="1"/>
</dbReference>
<reference evidence="14" key="1">
    <citation type="submission" date="2020-12" db="EMBL/GenBank/DDBJ databases">
        <title>Antrihabitans popcorni sp. nov. and Antrihabitans auranticaus sp. nov., isolated from a larva cave.</title>
        <authorList>
            <person name="Lee S.D."/>
            <person name="Kim I.S."/>
        </authorList>
    </citation>
    <scope>NUCLEOTIDE SEQUENCE</scope>
    <source>
        <strain evidence="14">YC3-6</strain>
    </source>
</reference>
<evidence type="ECO:0000256" key="9">
    <source>
        <dbReference type="ARBA" id="ARBA00022842"/>
    </source>
</evidence>
<evidence type="ECO:0000256" key="7">
    <source>
        <dbReference type="ARBA" id="ARBA00022777"/>
    </source>
</evidence>
<keyword evidence="6" id="KW-0547">Nucleotide-binding</keyword>
<comment type="cofactor">
    <cofactor evidence="1">
        <name>Mg(2+)</name>
        <dbReference type="ChEBI" id="CHEBI:18420"/>
    </cofactor>
</comment>
<comment type="caution">
    <text evidence="14">The sequence shown here is derived from an EMBL/GenBank/DDBJ whole genome shotgun (WGS) entry which is preliminary data.</text>
</comment>
<evidence type="ECO:0000256" key="3">
    <source>
        <dbReference type="ARBA" id="ARBA00022516"/>
    </source>
</evidence>
<keyword evidence="3" id="KW-0444">Lipid biosynthesis</keyword>
<keyword evidence="9" id="KW-0460">Magnesium</keyword>
<dbReference type="PROSITE" id="PS50146">
    <property type="entry name" value="DAGK"/>
    <property type="match status" value="1"/>
</dbReference>
<keyword evidence="12" id="KW-1208">Phospholipid metabolism</keyword>
<evidence type="ECO:0000256" key="5">
    <source>
        <dbReference type="ARBA" id="ARBA00022723"/>
    </source>
</evidence>
<dbReference type="AlphaFoldDB" id="A0A934U293"/>
<evidence type="ECO:0000256" key="8">
    <source>
        <dbReference type="ARBA" id="ARBA00022840"/>
    </source>
</evidence>
<dbReference type="PANTHER" id="PTHR12358">
    <property type="entry name" value="SPHINGOSINE KINASE"/>
    <property type="match status" value="1"/>
</dbReference>
<evidence type="ECO:0000313" key="14">
    <source>
        <dbReference type="EMBL" id="MBJ8338850.1"/>
    </source>
</evidence>
<dbReference type="GO" id="GO:0005524">
    <property type="term" value="F:ATP binding"/>
    <property type="evidence" value="ECO:0007669"/>
    <property type="project" value="UniProtKB-KW"/>
</dbReference>
<dbReference type="RefSeq" id="WP_199703490.1">
    <property type="nucleotide sequence ID" value="NZ_JAEMNV010000002.1"/>
</dbReference>
<keyword evidence="4" id="KW-0808">Transferase</keyword>
<comment type="similarity">
    <text evidence="2">Belongs to the diacylglycerol/lipid kinase family.</text>
</comment>
<dbReference type="Proteomes" id="UP000655868">
    <property type="component" value="Unassembled WGS sequence"/>
</dbReference>
<dbReference type="SMART" id="SM00046">
    <property type="entry name" value="DAGKc"/>
    <property type="match status" value="1"/>
</dbReference>
<name>A0A934U293_9NOCA</name>
<dbReference type="Gene3D" id="2.60.200.40">
    <property type="match status" value="1"/>
</dbReference>
<dbReference type="Gene3D" id="3.40.50.10330">
    <property type="entry name" value="Probable inorganic polyphosphate/atp-NAD kinase, domain 1"/>
    <property type="match status" value="1"/>
</dbReference>
<dbReference type="GO" id="GO:0004143">
    <property type="term" value="F:ATP-dependent diacylglycerol kinase activity"/>
    <property type="evidence" value="ECO:0007669"/>
    <property type="project" value="TreeGrafter"/>
</dbReference>
<organism evidence="14 15">
    <name type="scientific">Antrihabitans stalagmiti</name>
    <dbReference type="NCBI Taxonomy" id="2799499"/>
    <lineage>
        <taxon>Bacteria</taxon>
        <taxon>Bacillati</taxon>
        <taxon>Actinomycetota</taxon>
        <taxon>Actinomycetes</taxon>
        <taxon>Mycobacteriales</taxon>
        <taxon>Nocardiaceae</taxon>
        <taxon>Antrihabitans</taxon>
    </lineage>
</organism>
<dbReference type="NCBIfam" id="TIGR00147">
    <property type="entry name" value="YegS/Rv2252/BmrU family lipid kinase"/>
    <property type="match status" value="1"/>
</dbReference>
<evidence type="ECO:0000256" key="11">
    <source>
        <dbReference type="ARBA" id="ARBA00023209"/>
    </source>
</evidence>
<dbReference type="Pfam" id="PF19279">
    <property type="entry name" value="YegS_C"/>
    <property type="match status" value="1"/>
</dbReference>
<dbReference type="SUPFAM" id="SSF111331">
    <property type="entry name" value="NAD kinase/diacylglycerol kinase-like"/>
    <property type="match status" value="1"/>
</dbReference>
<evidence type="ECO:0000256" key="1">
    <source>
        <dbReference type="ARBA" id="ARBA00001946"/>
    </source>
</evidence>
<sequence length="304" mass="32448">MTKRVALFSNPKSGAGKSGEITARAVRRLRERGLQVDEYVGSDPDDARRLAREVLERGSDIVAAVGGDGMISHTLQQLCGTDVPLGIIPAGTGNDHARAYDIPRDDPEAAADIIADGNSTRVDVGLAVRADGATRYFGSIAAAGFDSLVTDRTNRMSWPRGRMRYNVALVAELANLRPLPFRLTLDDGTVIERDITLVAIGNTRSYGGGMLVCPNADPTDGLFDVTVIAAGSRLSLLRSFPKVFSGKHIELPEVDTFRTTSIRVESAGITAYADGEPIGPLPVDISVLPRHLSILTPSRKKAAT</sequence>
<evidence type="ECO:0000259" key="13">
    <source>
        <dbReference type="PROSITE" id="PS50146"/>
    </source>
</evidence>
<dbReference type="NCBIfam" id="NF008882">
    <property type="entry name" value="PRK11914.1"/>
    <property type="match status" value="1"/>
</dbReference>
<evidence type="ECO:0000256" key="2">
    <source>
        <dbReference type="ARBA" id="ARBA00005983"/>
    </source>
</evidence>
<keyword evidence="8" id="KW-0067">ATP-binding</keyword>
<dbReference type="InterPro" id="IPR045540">
    <property type="entry name" value="YegS/DAGK_C"/>
</dbReference>
<evidence type="ECO:0000256" key="10">
    <source>
        <dbReference type="ARBA" id="ARBA00023098"/>
    </source>
</evidence>
<dbReference type="GO" id="GO:0046872">
    <property type="term" value="F:metal ion binding"/>
    <property type="evidence" value="ECO:0007669"/>
    <property type="project" value="UniProtKB-KW"/>
</dbReference>
<proteinExistence type="inferred from homology"/>
<dbReference type="Pfam" id="PF00781">
    <property type="entry name" value="DAGK_cat"/>
    <property type="match status" value="1"/>
</dbReference>
<keyword evidence="15" id="KW-1185">Reference proteome</keyword>
<dbReference type="InterPro" id="IPR050187">
    <property type="entry name" value="Lipid_Phosphate_FormReg"/>
</dbReference>
<keyword evidence="11" id="KW-0594">Phospholipid biosynthesis</keyword>
<dbReference type="EMBL" id="JAEMNV010000002">
    <property type="protein sequence ID" value="MBJ8338850.1"/>
    <property type="molecule type" value="Genomic_DNA"/>
</dbReference>
<evidence type="ECO:0000256" key="4">
    <source>
        <dbReference type="ARBA" id="ARBA00022679"/>
    </source>
</evidence>
<dbReference type="InterPro" id="IPR001206">
    <property type="entry name" value="Diacylglycerol_kinase_cat_dom"/>
</dbReference>
<keyword evidence="5" id="KW-0479">Metal-binding</keyword>
<accession>A0A934U293</accession>
<keyword evidence="10" id="KW-0443">Lipid metabolism</keyword>
<dbReference type="InterPro" id="IPR005218">
    <property type="entry name" value="Diacylglycerol/lipid_kinase"/>
</dbReference>
<keyword evidence="7 14" id="KW-0418">Kinase</keyword>
<evidence type="ECO:0000256" key="6">
    <source>
        <dbReference type="ARBA" id="ARBA00022741"/>
    </source>
</evidence>
<dbReference type="GO" id="GO:0005886">
    <property type="term" value="C:plasma membrane"/>
    <property type="evidence" value="ECO:0007669"/>
    <property type="project" value="TreeGrafter"/>
</dbReference>
<gene>
    <name evidence="14" type="ORF">JGU71_08120</name>
</gene>
<feature type="domain" description="DAGKc" evidence="13">
    <location>
        <begin position="1"/>
        <end position="131"/>
    </location>
</feature>
<dbReference type="GO" id="GO:0008654">
    <property type="term" value="P:phospholipid biosynthetic process"/>
    <property type="evidence" value="ECO:0007669"/>
    <property type="project" value="UniProtKB-KW"/>
</dbReference>
<protein>
    <submittedName>
        <fullName evidence="14">Diacylglycerol kinase</fullName>
    </submittedName>
</protein>
<dbReference type="InterPro" id="IPR016064">
    <property type="entry name" value="NAD/diacylglycerol_kinase_sf"/>
</dbReference>
<dbReference type="InterPro" id="IPR017438">
    <property type="entry name" value="ATP-NAD_kinase_N"/>
</dbReference>
<evidence type="ECO:0000256" key="12">
    <source>
        <dbReference type="ARBA" id="ARBA00023264"/>
    </source>
</evidence>
<evidence type="ECO:0000313" key="15">
    <source>
        <dbReference type="Proteomes" id="UP000655868"/>
    </source>
</evidence>